<accession>A0ABU5EUA6</accession>
<evidence type="ECO:0000313" key="1">
    <source>
        <dbReference type="EMBL" id="MDY2588496.1"/>
    </source>
</evidence>
<comment type="caution">
    <text evidence="1">The sequence shown here is derived from an EMBL/GenBank/DDBJ whole genome shotgun (WGS) entry which is preliminary data.</text>
</comment>
<dbReference type="EMBL" id="JAXDAE010000019">
    <property type="protein sequence ID" value="MDY2588496.1"/>
    <property type="molecule type" value="Genomic_DNA"/>
</dbReference>
<dbReference type="RefSeq" id="WP_320556840.1">
    <property type="nucleotide sequence ID" value="NZ_JAXDAE010000019.1"/>
</dbReference>
<reference evidence="1 2" key="1">
    <citation type="submission" date="2023-11" db="EMBL/GenBank/DDBJ databases">
        <title>Winogradskyella pelagius sp. nov., isolated from coastal sediment.</title>
        <authorList>
            <person name="Li F."/>
        </authorList>
    </citation>
    <scope>NUCLEOTIDE SEQUENCE [LARGE SCALE GENOMIC DNA]</scope>
    <source>
        <strain evidence="1 2">KCTC 23502</strain>
    </source>
</reference>
<evidence type="ECO:0000313" key="2">
    <source>
        <dbReference type="Proteomes" id="UP001285855"/>
    </source>
</evidence>
<organism evidence="1 2">
    <name type="scientific">Winogradskyella aquimaris</name>
    <dbReference type="NCBI Taxonomy" id="864074"/>
    <lineage>
        <taxon>Bacteria</taxon>
        <taxon>Pseudomonadati</taxon>
        <taxon>Bacteroidota</taxon>
        <taxon>Flavobacteriia</taxon>
        <taxon>Flavobacteriales</taxon>
        <taxon>Flavobacteriaceae</taxon>
        <taxon>Winogradskyella</taxon>
    </lineage>
</organism>
<proteinExistence type="predicted"/>
<gene>
    <name evidence="1" type="ORF">SNF14_14200</name>
</gene>
<keyword evidence="2" id="KW-1185">Reference proteome</keyword>
<protein>
    <submittedName>
        <fullName evidence="1">Uncharacterized protein</fullName>
    </submittedName>
</protein>
<name>A0ABU5EUA6_9FLAO</name>
<dbReference type="Proteomes" id="UP001285855">
    <property type="component" value="Unassembled WGS sequence"/>
</dbReference>
<sequence>MSLFKTNKSLIIIGIFIALSSFKSYAQKTTIEQDSVEIEFVKNDKLKSKYPKTYIGTLFNGFRITVLEVNIKNLDLKKGKFDPNKFYLISEKPKLQYRPLDIFIADDKNDYSRFELVTKKKPKETSNMKETYDPNIKDTYLDYKVEGVSGIKIPINLGSPEFPDKHVFHFRPKVINDSKILIYFYISSDFIKSGTLYYGNDKIAETKLK</sequence>